<organism evidence="2 3">
    <name type="scientific">Stentor coeruleus</name>
    <dbReference type="NCBI Taxonomy" id="5963"/>
    <lineage>
        <taxon>Eukaryota</taxon>
        <taxon>Sar</taxon>
        <taxon>Alveolata</taxon>
        <taxon>Ciliophora</taxon>
        <taxon>Postciliodesmatophora</taxon>
        <taxon>Heterotrichea</taxon>
        <taxon>Heterotrichida</taxon>
        <taxon>Stentoridae</taxon>
        <taxon>Stentor</taxon>
    </lineage>
</organism>
<dbReference type="Pfam" id="PF00169">
    <property type="entry name" value="PH"/>
    <property type="match status" value="1"/>
</dbReference>
<dbReference type="PROSITE" id="PS50003">
    <property type="entry name" value="PH_DOMAIN"/>
    <property type="match status" value="1"/>
</dbReference>
<evidence type="ECO:0000313" key="3">
    <source>
        <dbReference type="Proteomes" id="UP000187209"/>
    </source>
</evidence>
<dbReference type="InterPro" id="IPR001849">
    <property type="entry name" value="PH_domain"/>
</dbReference>
<dbReference type="Proteomes" id="UP000187209">
    <property type="component" value="Unassembled WGS sequence"/>
</dbReference>
<reference evidence="2 3" key="1">
    <citation type="submission" date="2016-11" db="EMBL/GenBank/DDBJ databases">
        <title>The macronuclear genome of Stentor coeruleus: a giant cell with tiny introns.</title>
        <authorList>
            <person name="Slabodnick M."/>
            <person name="Ruby J.G."/>
            <person name="Reiff S.B."/>
            <person name="Swart E.C."/>
            <person name="Gosai S."/>
            <person name="Prabakaran S."/>
            <person name="Witkowska E."/>
            <person name="Larue G.E."/>
            <person name="Fisher S."/>
            <person name="Freeman R.M."/>
            <person name="Gunawardena J."/>
            <person name="Chu W."/>
            <person name="Stover N.A."/>
            <person name="Gregory B.D."/>
            <person name="Nowacki M."/>
            <person name="Derisi J."/>
            <person name="Roy S.W."/>
            <person name="Marshall W.F."/>
            <person name="Sood P."/>
        </authorList>
    </citation>
    <scope>NUCLEOTIDE SEQUENCE [LARGE SCALE GENOMIC DNA]</scope>
    <source>
        <strain evidence="2">WM001</strain>
    </source>
</reference>
<accession>A0A1R2AVY0</accession>
<dbReference type="SMART" id="SM00233">
    <property type="entry name" value="PH"/>
    <property type="match status" value="1"/>
</dbReference>
<dbReference type="EMBL" id="MPUH01001294">
    <property type="protein sequence ID" value="OMJ68684.1"/>
    <property type="molecule type" value="Genomic_DNA"/>
</dbReference>
<evidence type="ECO:0000313" key="2">
    <source>
        <dbReference type="EMBL" id="OMJ68684.1"/>
    </source>
</evidence>
<gene>
    <name evidence="2" type="ORF">SteCoe_33790</name>
</gene>
<proteinExistence type="predicted"/>
<feature type="domain" description="PH" evidence="1">
    <location>
        <begin position="5"/>
        <end position="107"/>
    </location>
</feature>
<evidence type="ECO:0000259" key="1">
    <source>
        <dbReference type="PROSITE" id="PS50003"/>
    </source>
</evidence>
<keyword evidence="3" id="KW-1185">Reference proteome</keyword>
<dbReference type="SUPFAM" id="SSF50729">
    <property type="entry name" value="PH domain-like"/>
    <property type="match status" value="1"/>
</dbReference>
<comment type="caution">
    <text evidence="2">The sequence shown here is derived from an EMBL/GenBank/DDBJ whole genome shotgun (WGS) entry which is preliminary data.</text>
</comment>
<dbReference type="AlphaFoldDB" id="A0A1R2AVY0"/>
<dbReference type="InterPro" id="IPR011993">
    <property type="entry name" value="PH-like_dom_sf"/>
</dbReference>
<dbReference type="Gene3D" id="2.30.29.30">
    <property type="entry name" value="Pleckstrin-homology domain (PH domain)/Phosphotyrosine-binding domain (PTB)"/>
    <property type="match status" value="1"/>
</dbReference>
<name>A0A1R2AVY0_9CILI</name>
<sequence length="300" mass="35856">MNTEKILKQGILQKRTRYLKRWKKVYFIIKKNKIFYYKPSSLPIDEKSELRKIYYLQDYDVQLKGKKKDFYLIKLKHKHIKKRNIMLRSLLYDETIQWIRLFGLLDPLQSNVHFEDLSSFFLSKERFFDKLAEFLDIEIIVDNDTQHRAEKNGTRHLQTEEWKDSYENAESFTENKAKINYVERNCVNLIEKNNQDEDAYDFQSTSKISNGTKIVYSDSESFLEEFDDFLITNREKPDDELAKSDCVYKNDLGKEKDVCRTKSKDLSFKKCKGEDSNVSKIWGGNSKYQESMKSEENSFK</sequence>
<protein>
    <recommendedName>
        <fullName evidence="1">PH domain-containing protein</fullName>
    </recommendedName>
</protein>